<keyword evidence="2" id="KW-1185">Reference proteome</keyword>
<protein>
    <submittedName>
        <fullName evidence="1">Uncharacterized protein</fullName>
    </submittedName>
</protein>
<dbReference type="Proteomes" id="UP001062846">
    <property type="component" value="Chromosome 5"/>
</dbReference>
<name>A0ACC0NUL9_RHOML</name>
<comment type="caution">
    <text evidence="1">The sequence shown here is derived from an EMBL/GenBank/DDBJ whole genome shotgun (WGS) entry which is preliminary data.</text>
</comment>
<accession>A0ACC0NUL9</accession>
<gene>
    <name evidence="1" type="ORF">RHMOL_Rhmol05G0263500</name>
</gene>
<dbReference type="EMBL" id="CM046392">
    <property type="protein sequence ID" value="KAI8556564.1"/>
    <property type="molecule type" value="Genomic_DNA"/>
</dbReference>
<evidence type="ECO:0000313" key="2">
    <source>
        <dbReference type="Proteomes" id="UP001062846"/>
    </source>
</evidence>
<sequence>MGRPRLLPGGRRRRRKLHLLNPSRSDGLRLHYGSDRHTAIFGAFVFGLTIPKGQFSERLIPRIEDFVSGLLLSLYFASSGLKTDVAKIRGVEAWGLLVLVIATACAGKVLGTFVVAMSFRVPARESITLGVLMNTEGLVELIVLNIGKEKKVLNDEVFAILLLMALFTTFMTTPTVMAIYKPARNVSSSSSTTNGRFKSAALKTTKNDEFRLLACVHGPGNIPPLVNLIESTQSTANSLLKL</sequence>
<reference evidence="1" key="1">
    <citation type="submission" date="2022-02" db="EMBL/GenBank/DDBJ databases">
        <title>Plant Genome Project.</title>
        <authorList>
            <person name="Zhang R.-G."/>
        </authorList>
    </citation>
    <scope>NUCLEOTIDE SEQUENCE</scope>
    <source>
        <strain evidence="1">AT1</strain>
    </source>
</reference>
<proteinExistence type="predicted"/>
<evidence type="ECO:0000313" key="1">
    <source>
        <dbReference type="EMBL" id="KAI8556564.1"/>
    </source>
</evidence>
<organism evidence="1 2">
    <name type="scientific">Rhododendron molle</name>
    <name type="common">Chinese azalea</name>
    <name type="synonym">Azalea mollis</name>
    <dbReference type="NCBI Taxonomy" id="49168"/>
    <lineage>
        <taxon>Eukaryota</taxon>
        <taxon>Viridiplantae</taxon>
        <taxon>Streptophyta</taxon>
        <taxon>Embryophyta</taxon>
        <taxon>Tracheophyta</taxon>
        <taxon>Spermatophyta</taxon>
        <taxon>Magnoliopsida</taxon>
        <taxon>eudicotyledons</taxon>
        <taxon>Gunneridae</taxon>
        <taxon>Pentapetalae</taxon>
        <taxon>asterids</taxon>
        <taxon>Ericales</taxon>
        <taxon>Ericaceae</taxon>
        <taxon>Ericoideae</taxon>
        <taxon>Rhodoreae</taxon>
        <taxon>Rhododendron</taxon>
    </lineage>
</organism>